<proteinExistence type="predicted"/>
<evidence type="ECO:0000313" key="6">
    <source>
        <dbReference type="EMBL" id="GGR95874.1"/>
    </source>
</evidence>
<dbReference type="InterPro" id="IPR001647">
    <property type="entry name" value="HTH_TetR"/>
</dbReference>
<feature type="domain" description="HTH tetR-type" evidence="5">
    <location>
        <begin position="8"/>
        <end position="68"/>
    </location>
</feature>
<dbReference type="PANTHER" id="PTHR30055:SF220">
    <property type="entry name" value="TETR-FAMILY REGULATORY PROTEIN"/>
    <property type="match status" value="1"/>
</dbReference>
<feature type="DNA-binding region" description="H-T-H motif" evidence="4">
    <location>
        <begin position="31"/>
        <end position="50"/>
    </location>
</feature>
<keyword evidence="3" id="KW-0804">Transcription</keyword>
<keyword evidence="1" id="KW-0805">Transcription regulation</keyword>
<dbReference type="SUPFAM" id="SSF48498">
    <property type="entry name" value="Tetracyclin repressor-like, C-terminal domain"/>
    <property type="match status" value="1"/>
</dbReference>
<dbReference type="InterPro" id="IPR050109">
    <property type="entry name" value="HTH-type_TetR-like_transc_reg"/>
</dbReference>
<reference evidence="7" key="1">
    <citation type="journal article" date="2019" name="Int. J. Syst. Evol. Microbiol.">
        <title>The Global Catalogue of Microorganisms (GCM) 10K type strain sequencing project: providing services to taxonomists for standard genome sequencing and annotation.</title>
        <authorList>
            <consortium name="The Broad Institute Genomics Platform"/>
            <consortium name="The Broad Institute Genome Sequencing Center for Infectious Disease"/>
            <person name="Wu L."/>
            <person name="Ma J."/>
        </authorList>
    </citation>
    <scope>NUCLEOTIDE SEQUENCE [LARGE SCALE GENOMIC DNA]</scope>
    <source>
        <strain evidence="7">JCM 31405</strain>
    </source>
</reference>
<evidence type="ECO:0000313" key="7">
    <source>
        <dbReference type="Proteomes" id="UP000644548"/>
    </source>
</evidence>
<accession>A0ABQ2S6K5</accession>
<evidence type="ECO:0000256" key="4">
    <source>
        <dbReference type="PROSITE-ProRule" id="PRU00335"/>
    </source>
</evidence>
<name>A0ABQ2S6K5_9DEIO</name>
<gene>
    <name evidence="6" type="ORF">GCM10008960_23450</name>
</gene>
<dbReference type="PANTHER" id="PTHR30055">
    <property type="entry name" value="HTH-TYPE TRANSCRIPTIONAL REGULATOR RUTR"/>
    <property type="match status" value="1"/>
</dbReference>
<evidence type="ECO:0000256" key="3">
    <source>
        <dbReference type="ARBA" id="ARBA00023163"/>
    </source>
</evidence>
<dbReference type="PROSITE" id="PS50977">
    <property type="entry name" value="HTH_TETR_2"/>
    <property type="match status" value="1"/>
</dbReference>
<dbReference type="SUPFAM" id="SSF46689">
    <property type="entry name" value="Homeodomain-like"/>
    <property type="match status" value="1"/>
</dbReference>
<dbReference type="Proteomes" id="UP000644548">
    <property type="component" value="Unassembled WGS sequence"/>
</dbReference>
<dbReference type="InterPro" id="IPR036271">
    <property type="entry name" value="Tet_transcr_reg_TetR-rel_C_sf"/>
</dbReference>
<keyword evidence="2 4" id="KW-0238">DNA-binding</keyword>
<dbReference type="Pfam" id="PF00440">
    <property type="entry name" value="TetR_N"/>
    <property type="match status" value="1"/>
</dbReference>
<dbReference type="InterPro" id="IPR009057">
    <property type="entry name" value="Homeodomain-like_sf"/>
</dbReference>
<dbReference type="Gene3D" id="1.10.357.10">
    <property type="entry name" value="Tetracycline Repressor, domain 2"/>
    <property type="match status" value="1"/>
</dbReference>
<evidence type="ECO:0000256" key="1">
    <source>
        <dbReference type="ARBA" id="ARBA00023015"/>
    </source>
</evidence>
<dbReference type="EMBL" id="BMQN01000004">
    <property type="protein sequence ID" value="GGR95874.1"/>
    <property type="molecule type" value="Genomic_DNA"/>
</dbReference>
<organism evidence="6 7">
    <name type="scientific">Deinococcus sedimenti</name>
    <dbReference type="NCBI Taxonomy" id="1867090"/>
    <lineage>
        <taxon>Bacteria</taxon>
        <taxon>Thermotogati</taxon>
        <taxon>Deinococcota</taxon>
        <taxon>Deinococci</taxon>
        <taxon>Deinococcales</taxon>
        <taxon>Deinococcaceae</taxon>
        <taxon>Deinococcus</taxon>
    </lineage>
</organism>
<dbReference type="Pfam" id="PF13305">
    <property type="entry name" value="TetR_C_33"/>
    <property type="match status" value="1"/>
</dbReference>
<evidence type="ECO:0000259" key="5">
    <source>
        <dbReference type="PROSITE" id="PS50977"/>
    </source>
</evidence>
<evidence type="ECO:0000256" key="2">
    <source>
        <dbReference type="ARBA" id="ARBA00023125"/>
    </source>
</evidence>
<dbReference type="InterPro" id="IPR025996">
    <property type="entry name" value="MT1864/Rv1816-like_C"/>
</dbReference>
<sequence>MARAYHHGDLRAALLAAARDLLRTQPARSLSLREVARRAGVSHAAPAHHFGDRQGLLVALALDCMTEFVSAQEQAAAGSGPLENLLGVGAAYVAYAAQHPQAFTLIFEPEICPPDRPSPLAPLIERNHALLDGLIREALHAGQLRSDQPQALAAALWGTVHGLAQLVLLGHLSPGAVPSALHALLTAVPGAADGDLRQQGRVVDPLP</sequence>
<protein>
    <submittedName>
        <fullName evidence="6">TetR-family transcriptional regulator</fullName>
    </submittedName>
</protein>
<comment type="caution">
    <text evidence="6">The sequence shown here is derived from an EMBL/GenBank/DDBJ whole genome shotgun (WGS) entry which is preliminary data.</text>
</comment>
<keyword evidence="7" id="KW-1185">Reference proteome</keyword>